<dbReference type="InterPro" id="IPR015330">
    <property type="entry name" value="DNA_primase/pol_bifunc_N"/>
</dbReference>
<reference evidence="6 7" key="1">
    <citation type="submission" date="2024-10" db="EMBL/GenBank/DDBJ databases">
        <title>The Natural Products Discovery Center: Release of the First 8490 Sequenced Strains for Exploring Actinobacteria Biosynthetic Diversity.</title>
        <authorList>
            <person name="Kalkreuter E."/>
            <person name="Kautsar S.A."/>
            <person name="Yang D."/>
            <person name="Bader C.D."/>
            <person name="Teijaro C.N."/>
            <person name="Fluegel L."/>
            <person name="Davis C.M."/>
            <person name="Simpson J.R."/>
            <person name="Lauterbach L."/>
            <person name="Steele A.D."/>
            <person name="Gui C."/>
            <person name="Meng S."/>
            <person name="Li G."/>
            <person name="Viehrig K."/>
            <person name="Ye F."/>
            <person name="Su P."/>
            <person name="Kiefer A.F."/>
            <person name="Nichols A."/>
            <person name="Cepeda A.J."/>
            <person name="Yan W."/>
            <person name="Fan B."/>
            <person name="Jiang Y."/>
            <person name="Adhikari A."/>
            <person name="Zheng C.-J."/>
            <person name="Schuster L."/>
            <person name="Cowan T.M."/>
            <person name="Smanski M.J."/>
            <person name="Chevrette M.G."/>
            <person name="De Carvalho L.P.S."/>
            <person name="Shen B."/>
        </authorList>
    </citation>
    <scope>NUCLEOTIDE SEQUENCE [LARGE SCALE GENOMIC DNA]</scope>
    <source>
        <strain evidence="6 7">NPDC000087</strain>
    </source>
</reference>
<dbReference type="InterPro" id="IPR027417">
    <property type="entry name" value="P-loop_NTPase"/>
</dbReference>
<dbReference type="InterPro" id="IPR014015">
    <property type="entry name" value="Helicase_SF3_DNA-vir"/>
</dbReference>
<dbReference type="InterPro" id="IPR014818">
    <property type="entry name" value="Phage/plasmid_primase_P4_C"/>
</dbReference>
<dbReference type="RefSeq" id="WP_040432409.1">
    <property type="nucleotide sequence ID" value="NZ_JBIAZU010000003.1"/>
</dbReference>
<dbReference type="InterPro" id="IPR051620">
    <property type="entry name" value="ORF904-like_C"/>
</dbReference>
<evidence type="ECO:0000313" key="7">
    <source>
        <dbReference type="Proteomes" id="UP001602245"/>
    </source>
</evidence>
<accession>A0ABW6WHZ4</accession>
<evidence type="ECO:0000256" key="1">
    <source>
        <dbReference type="ARBA" id="ARBA00022741"/>
    </source>
</evidence>
<feature type="region of interest" description="Disordered" evidence="4">
    <location>
        <begin position="210"/>
        <end position="234"/>
    </location>
</feature>
<evidence type="ECO:0000259" key="5">
    <source>
        <dbReference type="PROSITE" id="PS51206"/>
    </source>
</evidence>
<dbReference type="Pfam" id="PF08706">
    <property type="entry name" value="D5_N"/>
    <property type="match status" value="1"/>
</dbReference>
<comment type="caution">
    <text evidence="6">The sequence shown here is derived from an EMBL/GenBank/DDBJ whole genome shotgun (WGS) entry which is preliminary data.</text>
</comment>
<dbReference type="SUPFAM" id="SSF56747">
    <property type="entry name" value="Prim-pol domain"/>
    <property type="match status" value="1"/>
</dbReference>
<dbReference type="PANTHER" id="PTHR35372:SF2">
    <property type="entry name" value="SF3 HELICASE DOMAIN-CONTAINING PROTEIN"/>
    <property type="match status" value="1"/>
</dbReference>
<dbReference type="EMBL" id="JBIAZU010000003">
    <property type="protein sequence ID" value="MFF5291826.1"/>
    <property type="molecule type" value="Genomic_DNA"/>
</dbReference>
<dbReference type="InterPro" id="IPR006500">
    <property type="entry name" value="Helicase_put_C_phage/plasmid"/>
</dbReference>
<dbReference type="Gene3D" id="3.40.50.300">
    <property type="entry name" value="P-loop containing nucleotide triphosphate hydrolases"/>
    <property type="match status" value="1"/>
</dbReference>
<evidence type="ECO:0000256" key="3">
    <source>
        <dbReference type="ARBA" id="ARBA00022840"/>
    </source>
</evidence>
<dbReference type="Pfam" id="PF09250">
    <property type="entry name" value="Prim-Pol"/>
    <property type="match status" value="1"/>
</dbReference>
<dbReference type="PROSITE" id="PS51206">
    <property type="entry name" value="SF3_HELICASE_1"/>
    <property type="match status" value="1"/>
</dbReference>
<keyword evidence="1" id="KW-0547">Nucleotide-binding</keyword>
<dbReference type="Proteomes" id="UP001602245">
    <property type="component" value="Unassembled WGS sequence"/>
</dbReference>
<gene>
    <name evidence="6" type="ORF">ACFY35_20490</name>
</gene>
<evidence type="ECO:0000256" key="4">
    <source>
        <dbReference type="SAM" id="MobiDB-lite"/>
    </source>
</evidence>
<evidence type="ECO:0000313" key="6">
    <source>
        <dbReference type="EMBL" id="MFF5291826.1"/>
    </source>
</evidence>
<name>A0ABW6WHZ4_9ACTN</name>
<keyword evidence="2" id="KW-0378">Hydrolase</keyword>
<protein>
    <submittedName>
        <fullName evidence="6">Phage/plasmid primase, P4 family</fullName>
    </submittedName>
</protein>
<evidence type="ECO:0000256" key="2">
    <source>
        <dbReference type="ARBA" id="ARBA00022801"/>
    </source>
</evidence>
<dbReference type="SMART" id="SM00943">
    <property type="entry name" value="Prim-Pol"/>
    <property type="match status" value="1"/>
</dbReference>
<dbReference type="SUPFAM" id="SSF52540">
    <property type="entry name" value="P-loop containing nucleoside triphosphate hydrolases"/>
    <property type="match status" value="1"/>
</dbReference>
<dbReference type="SMART" id="SM00885">
    <property type="entry name" value="D5_N"/>
    <property type="match status" value="1"/>
</dbReference>
<keyword evidence="7" id="KW-1185">Reference proteome</keyword>
<dbReference type="InterPro" id="IPR045455">
    <property type="entry name" value="NrS-1_pol-like_helicase"/>
</dbReference>
<dbReference type="PANTHER" id="PTHR35372">
    <property type="entry name" value="ATP BINDING PROTEIN-RELATED"/>
    <property type="match status" value="1"/>
</dbReference>
<dbReference type="NCBIfam" id="TIGR01613">
    <property type="entry name" value="primase_Cterm"/>
    <property type="match status" value="1"/>
</dbReference>
<dbReference type="Gene3D" id="3.30.720.160">
    <property type="entry name" value="Bifunctional DNA primase/polymerase, N-terminal"/>
    <property type="match status" value="1"/>
</dbReference>
<dbReference type="Pfam" id="PF19263">
    <property type="entry name" value="DUF5906"/>
    <property type="match status" value="1"/>
</dbReference>
<proteinExistence type="predicted"/>
<feature type="domain" description="SF3 helicase" evidence="5">
    <location>
        <begin position="524"/>
        <end position="687"/>
    </location>
</feature>
<organism evidence="6 7">
    <name type="scientific">Paractinoplanes globisporus</name>
    <dbReference type="NCBI Taxonomy" id="113565"/>
    <lineage>
        <taxon>Bacteria</taxon>
        <taxon>Bacillati</taxon>
        <taxon>Actinomycetota</taxon>
        <taxon>Actinomycetes</taxon>
        <taxon>Micromonosporales</taxon>
        <taxon>Micromonosporaceae</taxon>
        <taxon>Paractinoplanes</taxon>
    </lineage>
</organism>
<keyword evidence="3" id="KW-0067">ATP-binding</keyword>
<sequence>MQAAALAWYDAGCSVIPVRADGSKAPRMSWRRYQSERATREQVREWFSGAPPGLAVLCGGVSGGLEMLELEGRAVAEGLARQLVELVSAAGLDELWQRIAVDGYAERTPSGGVHLIYRVQGAAVGRNLKLARRPASEAELAEAPNDTIKVLAETRGEGGYTIVAPSHGTVHESGRPWTALGGAAPARIPTITAAERTALFSLVRSMDAVESPAPQQVASSPKRASPDMSPGDDFEQRTDWASILQPAGWVLVHRAGRTRYWRRPGKAVGVSATTGRAADRDRLFVFSTSTAFPSDSPITKFHAYAVLHHGGDHTLAARALRREGFGEDEKVAAAAPPARDAREAELGVEGGGRLPVASVVRETLPPVAAWGPTEDGLARALVAHHGHELRYCPQRSKWLVWDGCRWAWDDAERHREFVRALARDLPQTGRWRRFRAIALSAGGVSGVARLARSDPAVTVPVTALDARPYELNTPGGVVDLRTGAVQASDPALFHTRCAGAAPDFERRSEAFERFLADTFGEDLALATYVQQLLGVSAIGAVLEQLLPFAVGPGANGKSTLLEAAMHALGRDDGGYAIAASSEMLMVRHHAEHPAELAQLSGARLVVCAELDDGQRFAEAKVKQLTGRDSINARFMRADPFTFVPSHTLWLLGNHLPAARAGGPAFWRRIRVLPFTRVVPPSQQDRRLGEHLAEDAPAILAWMIAGAAAYHQGGLREPAAVTSATDAYARDSDTVGRFTEEMCRRVPDDAGRIATTVLREAYEQWCEEVGERPVSAKRLTQDLRRHGIGEARGSKGRRFYTGILLSDDDDEQLALVDREGGNGDG</sequence>